<feature type="signal peptide" evidence="1">
    <location>
        <begin position="1"/>
        <end position="18"/>
    </location>
</feature>
<evidence type="ECO:0000256" key="1">
    <source>
        <dbReference type="SAM" id="SignalP"/>
    </source>
</evidence>
<proteinExistence type="predicted"/>
<accession>A0A0A8ZNX2</accession>
<sequence length="48" mass="5556">MQLPLLLFFGKAISLIQFQASIVQRSSRTTKYLFSFKPSTKQSARWCT</sequence>
<dbReference type="AlphaFoldDB" id="A0A0A8ZNX2"/>
<reference evidence="2" key="2">
    <citation type="journal article" date="2015" name="Data Brief">
        <title>Shoot transcriptome of the giant reed, Arundo donax.</title>
        <authorList>
            <person name="Barrero R.A."/>
            <person name="Guerrero F.D."/>
            <person name="Moolhuijzen P."/>
            <person name="Goolsby J.A."/>
            <person name="Tidwell J."/>
            <person name="Bellgard S.E."/>
            <person name="Bellgard M.I."/>
        </authorList>
    </citation>
    <scope>NUCLEOTIDE SEQUENCE</scope>
    <source>
        <tissue evidence="2">Shoot tissue taken approximately 20 cm above the soil surface</tissue>
    </source>
</reference>
<keyword evidence="1" id="KW-0732">Signal</keyword>
<feature type="chain" id="PRO_5002060021" evidence="1">
    <location>
        <begin position="19"/>
        <end position="48"/>
    </location>
</feature>
<name>A0A0A8ZNX2_ARUDO</name>
<dbReference type="EMBL" id="GBRH01259440">
    <property type="protein sequence ID" value="JAD38455.1"/>
    <property type="molecule type" value="Transcribed_RNA"/>
</dbReference>
<organism evidence="2">
    <name type="scientific">Arundo donax</name>
    <name type="common">Giant reed</name>
    <name type="synonym">Donax arundinaceus</name>
    <dbReference type="NCBI Taxonomy" id="35708"/>
    <lineage>
        <taxon>Eukaryota</taxon>
        <taxon>Viridiplantae</taxon>
        <taxon>Streptophyta</taxon>
        <taxon>Embryophyta</taxon>
        <taxon>Tracheophyta</taxon>
        <taxon>Spermatophyta</taxon>
        <taxon>Magnoliopsida</taxon>
        <taxon>Liliopsida</taxon>
        <taxon>Poales</taxon>
        <taxon>Poaceae</taxon>
        <taxon>PACMAD clade</taxon>
        <taxon>Arundinoideae</taxon>
        <taxon>Arundineae</taxon>
        <taxon>Arundo</taxon>
    </lineage>
</organism>
<protein>
    <submittedName>
        <fullName evidence="2">Uncharacterized protein</fullName>
    </submittedName>
</protein>
<evidence type="ECO:0000313" key="2">
    <source>
        <dbReference type="EMBL" id="JAD38455.1"/>
    </source>
</evidence>
<reference evidence="2" key="1">
    <citation type="submission" date="2014-09" db="EMBL/GenBank/DDBJ databases">
        <authorList>
            <person name="Magalhaes I.L.F."/>
            <person name="Oliveira U."/>
            <person name="Santos F.R."/>
            <person name="Vidigal T.H.D.A."/>
            <person name="Brescovit A.D."/>
            <person name="Santos A.J."/>
        </authorList>
    </citation>
    <scope>NUCLEOTIDE SEQUENCE</scope>
    <source>
        <tissue evidence="2">Shoot tissue taken approximately 20 cm above the soil surface</tissue>
    </source>
</reference>